<sequence>PRYEIGREAMLLLLDQQRSGRCFRLLVRNGVAWHHNGGHHRYLA</sequence>
<proteinExistence type="predicted"/>
<feature type="non-terminal residue" evidence="1">
    <location>
        <position position="1"/>
    </location>
</feature>
<accession>W1YTH6</accession>
<comment type="caution">
    <text evidence="1">The sequence shown here is derived from an EMBL/GenBank/DDBJ whole genome shotgun (WGS) entry which is preliminary data.</text>
</comment>
<organism evidence="1">
    <name type="scientific">human gut metagenome</name>
    <dbReference type="NCBI Taxonomy" id="408170"/>
    <lineage>
        <taxon>unclassified sequences</taxon>
        <taxon>metagenomes</taxon>
        <taxon>organismal metagenomes</taxon>
    </lineage>
</organism>
<name>W1YTH6_9ZZZZ</name>
<evidence type="ECO:0000313" key="1">
    <source>
        <dbReference type="EMBL" id="ETJ44489.1"/>
    </source>
</evidence>
<reference evidence="1" key="1">
    <citation type="submission" date="2013-12" db="EMBL/GenBank/DDBJ databases">
        <title>A Varibaculum cambriense genome reconstructed from a premature infant gut community with otherwise low bacterial novelty that shifts toward anaerobic metabolism during the third week of life.</title>
        <authorList>
            <person name="Brown C.T."/>
            <person name="Sharon I."/>
            <person name="Thomas B.C."/>
            <person name="Castelle C.J."/>
            <person name="Morowitz M.J."/>
            <person name="Banfield J.F."/>
        </authorList>
    </citation>
    <scope>NUCLEOTIDE SEQUENCE</scope>
</reference>
<gene>
    <name evidence="1" type="ORF">Q604_UNBC01511G0001</name>
</gene>
<dbReference type="AlphaFoldDB" id="W1YTH6"/>
<dbReference type="EMBL" id="AZMM01001511">
    <property type="protein sequence ID" value="ETJ44489.1"/>
    <property type="molecule type" value="Genomic_DNA"/>
</dbReference>
<protein>
    <submittedName>
        <fullName evidence="1">Uncharacterized protein</fullName>
    </submittedName>
</protein>